<gene>
    <name evidence="2" type="ORF">RFI_27212</name>
</gene>
<evidence type="ECO:0000313" key="2">
    <source>
        <dbReference type="EMBL" id="ETO10165.1"/>
    </source>
</evidence>
<dbReference type="Proteomes" id="UP000023152">
    <property type="component" value="Unassembled WGS sequence"/>
</dbReference>
<name>X6MAU9_RETFI</name>
<feature type="region of interest" description="Disordered" evidence="1">
    <location>
        <begin position="1"/>
        <end position="24"/>
    </location>
</feature>
<evidence type="ECO:0000256" key="1">
    <source>
        <dbReference type="SAM" id="MobiDB-lite"/>
    </source>
</evidence>
<dbReference type="EMBL" id="ASPP01023614">
    <property type="protein sequence ID" value="ETO10165.1"/>
    <property type="molecule type" value="Genomic_DNA"/>
</dbReference>
<dbReference type="AlphaFoldDB" id="X6MAU9"/>
<protein>
    <submittedName>
        <fullName evidence="2">Uncharacterized protein</fullName>
    </submittedName>
</protein>
<feature type="non-terminal residue" evidence="2">
    <location>
        <position position="1"/>
    </location>
</feature>
<organism evidence="2 3">
    <name type="scientific">Reticulomyxa filosa</name>
    <dbReference type="NCBI Taxonomy" id="46433"/>
    <lineage>
        <taxon>Eukaryota</taxon>
        <taxon>Sar</taxon>
        <taxon>Rhizaria</taxon>
        <taxon>Retaria</taxon>
        <taxon>Foraminifera</taxon>
        <taxon>Monothalamids</taxon>
        <taxon>Reticulomyxidae</taxon>
        <taxon>Reticulomyxa</taxon>
    </lineage>
</organism>
<keyword evidence="3" id="KW-1185">Reference proteome</keyword>
<reference evidence="2 3" key="1">
    <citation type="journal article" date="2013" name="Curr. Biol.">
        <title>The Genome of the Foraminiferan Reticulomyxa filosa.</title>
        <authorList>
            <person name="Glockner G."/>
            <person name="Hulsmann N."/>
            <person name="Schleicher M."/>
            <person name="Noegel A.A."/>
            <person name="Eichinger L."/>
            <person name="Gallinger C."/>
            <person name="Pawlowski J."/>
            <person name="Sierra R."/>
            <person name="Euteneuer U."/>
            <person name="Pillet L."/>
            <person name="Moustafa A."/>
            <person name="Platzer M."/>
            <person name="Groth M."/>
            <person name="Szafranski K."/>
            <person name="Schliwa M."/>
        </authorList>
    </citation>
    <scope>NUCLEOTIDE SEQUENCE [LARGE SCALE GENOMIC DNA]</scope>
</reference>
<feature type="compositionally biased region" description="Basic and acidic residues" evidence="1">
    <location>
        <begin position="51"/>
        <end position="84"/>
    </location>
</feature>
<comment type="caution">
    <text evidence="2">The sequence shown here is derived from an EMBL/GenBank/DDBJ whole genome shotgun (WGS) entry which is preliminary data.</text>
</comment>
<evidence type="ECO:0000313" key="3">
    <source>
        <dbReference type="Proteomes" id="UP000023152"/>
    </source>
</evidence>
<feature type="compositionally biased region" description="Low complexity" evidence="1">
    <location>
        <begin position="1"/>
        <end position="22"/>
    </location>
</feature>
<feature type="region of interest" description="Disordered" evidence="1">
    <location>
        <begin position="47"/>
        <end position="88"/>
    </location>
</feature>
<proteinExistence type="predicted"/>
<accession>X6MAU9</accession>
<sequence>AITNSSGSLSISSSSSSSSSSSVTAAVANGSLSFRFDHDYSSYPKLFAVQEPDKNNKKQEHYYSDDDNNDNHDNSGNNKHDNRKIASHVVTMEKTILESKEDRNDANRSLSSVRSRNTVNLSSNQLFFASSDSHLERKKHKNNLLFFF</sequence>